<protein>
    <submittedName>
        <fullName evidence="2">Uncharacterized protein</fullName>
    </submittedName>
</protein>
<gene>
    <name evidence="2" type="ORF">MNBD_BACTEROID07-1827</name>
</gene>
<name>A0A3B0UZQ5_9ZZZZ</name>
<dbReference type="EMBL" id="UOET01000472">
    <property type="protein sequence ID" value="VAW30099.1"/>
    <property type="molecule type" value="Genomic_DNA"/>
</dbReference>
<keyword evidence="1" id="KW-0472">Membrane</keyword>
<evidence type="ECO:0000256" key="1">
    <source>
        <dbReference type="SAM" id="Phobius"/>
    </source>
</evidence>
<reference evidence="2" key="1">
    <citation type="submission" date="2018-06" db="EMBL/GenBank/DDBJ databases">
        <authorList>
            <person name="Zhirakovskaya E."/>
        </authorList>
    </citation>
    <scope>NUCLEOTIDE SEQUENCE</scope>
</reference>
<evidence type="ECO:0000313" key="2">
    <source>
        <dbReference type="EMBL" id="VAW30099.1"/>
    </source>
</evidence>
<keyword evidence="1" id="KW-1133">Transmembrane helix</keyword>
<organism evidence="2">
    <name type="scientific">hydrothermal vent metagenome</name>
    <dbReference type="NCBI Taxonomy" id="652676"/>
    <lineage>
        <taxon>unclassified sequences</taxon>
        <taxon>metagenomes</taxon>
        <taxon>ecological metagenomes</taxon>
    </lineage>
</organism>
<feature type="transmembrane region" description="Helical" evidence="1">
    <location>
        <begin position="144"/>
        <end position="162"/>
    </location>
</feature>
<accession>A0A3B0UZQ5</accession>
<dbReference type="AlphaFoldDB" id="A0A3B0UZQ5"/>
<feature type="transmembrane region" description="Helical" evidence="1">
    <location>
        <begin position="120"/>
        <end position="138"/>
    </location>
</feature>
<sequence length="193" mass="22078">MAKCPKCGETQDWWKLLRLDRTQLMNCRRCGSILAIDPQRSIILLGGLIAFLTLPETKLLPFNWGILWFICVLTVYIPFYINYMKLNIVTDGELEITPDQETKFDAYARGRRRFHIIGRFLFWGGLLLFFAGLSLSSIRASETVAVLGLFVMSTGFGILAIIKCPFCKKMTVRNPFDQGGRCINCHREIDVDE</sequence>
<feature type="transmembrane region" description="Helical" evidence="1">
    <location>
        <begin position="62"/>
        <end position="81"/>
    </location>
</feature>
<keyword evidence="1" id="KW-0812">Transmembrane</keyword>
<proteinExistence type="predicted"/>